<protein>
    <submittedName>
        <fullName evidence="2">Uncharacterized protein</fullName>
    </submittedName>
</protein>
<reference evidence="2 3" key="1">
    <citation type="submission" date="2011-02" db="EMBL/GenBank/DDBJ databases">
        <title>The Genome Sequence of Sphaeroforma arctica JP610.</title>
        <authorList>
            <consortium name="The Broad Institute Genome Sequencing Platform"/>
            <person name="Russ C."/>
            <person name="Cuomo C."/>
            <person name="Young S.K."/>
            <person name="Zeng Q."/>
            <person name="Gargeya S."/>
            <person name="Alvarado L."/>
            <person name="Berlin A."/>
            <person name="Chapman S.B."/>
            <person name="Chen Z."/>
            <person name="Freedman E."/>
            <person name="Gellesch M."/>
            <person name="Goldberg J."/>
            <person name="Griggs A."/>
            <person name="Gujja S."/>
            <person name="Heilman E."/>
            <person name="Heiman D."/>
            <person name="Howarth C."/>
            <person name="Mehta T."/>
            <person name="Neiman D."/>
            <person name="Pearson M."/>
            <person name="Roberts A."/>
            <person name="Saif S."/>
            <person name="Shea T."/>
            <person name="Shenoy N."/>
            <person name="Sisk P."/>
            <person name="Stolte C."/>
            <person name="Sykes S."/>
            <person name="White J."/>
            <person name="Yandava C."/>
            <person name="Burger G."/>
            <person name="Gray M.W."/>
            <person name="Holland P.W.H."/>
            <person name="King N."/>
            <person name="Lang F.B.F."/>
            <person name="Roger A.J."/>
            <person name="Ruiz-Trillo I."/>
            <person name="Haas B."/>
            <person name="Nusbaum C."/>
            <person name="Birren B."/>
        </authorList>
    </citation>
    <scope>NUCLEOTIDE SEQUENCE [LARGE SCALE GENOMIC DNA]</scope>
    <source>
        <strain evidence="2 3">JP610</strain>
    </source>
</reference>
<dbReference type="GeneID" id="25904957"/>
<name>A0A0L0G2D0_9EUKA</name>
<evidence type="ECO:0000256" key="1">
    <source>
        <dbReference type="SAM" id="MobiDB-lite"/>
    </source>
</evidence>
<sequence length="528" mass="58222">MFRGFLALDDDVTCSRNDATVTLIFKFKFVKVVRRRNAERGRLYDQRIELIREFASDSSINDAQRTRSVLYAMREAEDEWFMSMYTDTETAYKYGDEHRLIQSHFGGDNVNYAALFEDFVDSEQEEYDSYVAAGLEHSVYEQMVAATPKTASASRRSLGSVPDYQISTPPLYRSRRDEGSGEGSGPLDVGNGTETPEGGNAILVPVVGSVAITSFSKGLTKYSTSTLKFKTVLEPPYAIDQTLDWTAEVSDHWDEGSTGQQPLPAAAVISPATCSGNITCVQTWTVDIDHAMACQLQGGYKFMDVYTRCQDNLPSNTECEAVNYFTFQINITDINVCEKTETFVDDVYSMAITADRNSIIYDDEMDYTLTLTELASLGQYMDAITIQSITSTADSCAPDVDIMPQTSIVHNPGALTATITIDFTSNVACADPGLGLTSMVTLDFVIDVDYSFNSARRRRQINGRNAAATGHLQINILINGRSSWGSELENEIELPAEEDESGTPTTYSPHQPITLALMVCATAVLLAR</sequence>
<dbReference type="Proteomes" id="UP000054560">
    <property type="component" value="Unassembled WGS sequence"/>
</dbReference>
<gene>
    <name evidence="2" type="ORF">SARC_04453</name>
</gene>
<evidence type="ECO:0000313" key="2">
    <source>
        <dbReference type="EMBL" id="KNC83292.1"/>
    </source>
</evidence>
<feature type="region of interest" description="Disordered" evidence="1">
    <location>
        <begin position="151"/>
        <end position="196"/>
    </location>
</feature>
<accession>A0A0L0G2D0</accession>
<keyword evidence="3" id="KW-1185">Reference proteome</keyword>
<dbReference type="RefSeq" id="XP_014157194.1">
    <property type="nucleotide sequence ID" value="XM_014301719.1"/>
</dbReference>
<organism evidence="2 3">
    <name type="scientific">Sphaeroforma arctica JP610</name>
    <dbReference type="NCBI Taxonomy" id="667725"/>
    <lineage>
        <taxon>Eukaryota</taxon>
        <taxon>Ichthyosporea</taxon>
        <taxon>Ichthyophonida</taxon>
        <taxon>Sphaeroforma</taxon>
    </lineage>
</organism>
<dbReference type="EMBL" id="KQ241846">
    <property type="protein sequence ID" value="KNC83292.1"/>
    <property type="molecule type" value="Genomic_DNA"/>
</dbReference>
<dbReference type="AlphaFoldDB" id="A0A0L0G2D0"/>
<proteinExistence type="predicted"/>
<evidence type="ECO:0000313" key="3">
    <source>
        <dbReference type="Proteomes" id="UP000054560"/>
    </source>
</evidence>